<reference evidence="1" key="1">
    <citation type="submission" date="2020-09" db="EMBL/GenBank/DDBJ databases">
        <title>Genome-Enabled Discovery of Anthraquinone Biosynthesis in Senna tora.</title>
        <authorList>
            <person name="Kang S.-H."/>
            <person name="Pandey R.P."/>
            <person name="Lee C.-M."/>
            <person name="Sim J.-S."/>
            <person name="Jeong J.-T."/>
            <person name="Choi B.-S."/>
            <person name="Jung M."/>
            <person name="Ginzburg D."/>
            <person name="Zhao K."/>
            <person name="Won S.Y."/>
            <person name="Oh T.-J."/>
            <person name="Yu Y."/>
            <person name="Kim N.-H."/>
            <person name="Lee O.R."/>
            <person name="Lee T.-H."/>
            <person name="Bashyal P."/>
            <person name="Kim T.-S."/>
            <person name="Lee W.-H."/>
            <person name="Kawkins C."/>
            <person name="Kim C.-K."/>
            <person name="Kim J.S."/>
            <person name="Ahn B.O."/>
            <person name="Rhee S.Y."/>
            <person name="Sohng J.K."/>
        </authorList>
    </citation>
    <scope>NUCLEOTIDE SEQUENCE</scope>
    <source>
        <tissue evidence="1">Leaf</tissue>
    </source>
</reference>
<accession>A0A834XBE9</accession>
<keyword evidence="2" id="KW-1185">Reference proteome</keyword>
<proteinExistence type="predicted"/>
<sequence>MGMTAVILHPTRTSVFVLKRLKCAPAPMQLRRSPLRPCTFLAESPEGQESLNQEGNFAVHCAYNESENRNGNQVNLHHKSFKDTIPESISSGLDVIVASGYEFSELSLTSS</sequence>
<organism evidence="1 2">
    <name type="scientific">Senna tora</name>
    <dbReference type="NCBI Taxonomy" id="362788"/>
    <lineage>
        <taxon>Eukaryota</taxon>
        <taxon>Viridiplantae</taxon>
        <taxon>Streptophyta</taxon>
        <taxon>Embryophyta</taxon>
        <taxon>Tracheophyta</taxon>
        <taxon>Spermatophyta</taxon>
        <taxon>Magnoliopsida</taxon>
        <taxon>eudicotyledons</taxon>
        <taxon>Gunneridae</taxon>
        <taxon>Pentapetalae</taxon>
        <taxon>rosids</taxon>
        <taxon>fabids</taxon>
        <taxon>Fabales</taxon>
        <taxon>Fabaceae</taxon>
        <taxon>Caesalpinioideae</taxon>
        <taxon>Cassia clade</taxon>
        <taxon>Senna</taxon>
    </lineage>
</organism>
<comment type="caution">
    <text evidence="1">The sequence shown here is derived from an EMBL/GenBank/DDBJ whole genome shotgun (WGS) entry which is preliminary data.</text>
</comment>
<evidence type="ECO:0000313" key="2">
    <source>
        <dbReference type="Proteomes" id="UP000634136"/>
    </source>
</evidence>
<evidence type="ECO:0000313" key="1">
    <source>
        <dbReference type="EMBL" id="KAF7840508.1"/>
    </source>
</evidence>
<protein>
    <submittedName>
        <fullName evidence="1">Uncharacterized protein</fullName>
    </submittedName>
</protein>
<name>A0A834XBE9_9FABA</name>
<dbReference type="AlphaFoldDB" id="A0A834XBE9"/>
<dbReference type="Proteomes" id="UP000634136">
    <property type="component" value="Unassembled WGS sequence"/>
</dbReference>
<gene>
    <name evidence="1" type="ORF">G2W53_002806</name>
</gene>
<dbReference type="EMBL" id="JAAIUW010000002">
    <property type="protein sequence ID" value="KAF7840508.1"/>
    <property type="molecule type" value="Genomic_DNA"/>
</dbReference>